<dbReference type="InterPro" id="IPR045146">
    <property type="entry name" value="SF3A1"/>
</dbReference>
<dbReference type="InterPro" id="IPR000061">
    <property type="entry name" value="Surp"/>
</dbReference>
<feature type="domain" description="SURP motif" evidence="2">
    <location>
        <begin position="46"/>
        <end position="88"/>
    </location>
</feature>
<dbReference type="AlphaFoldDB" id="A0A8T1ZZQ6"/>
<dbReference type="PANTHER" id="PTHR15316:SF1">
    <property type="entry name" value="SPLICING FACTOR 3A SUBUNIT 1"/>
    <property type="match status" value="1"/>
</dbReference>
<protein>
    <submittedName>
        <fullName evidence="3">SWAP/Surp</fullName>
    </submittedName>
</protein>
<evidence type="ECO:0000313" key="4">
    <source>
        <dbReference type="Proteomes" id="UP000694251"/>
    </source>
</evidence>
<feature type="domain" description="SURP motif" evidence="2">
    <location>
        <begin position="201"/>
        <end position="245"/>
    </location>
</feature>
<evidence type="ECO:0000259" key="2">
    <source>
        <dbReference type="PROSITE" id="PS50128"/>
    </source>
</evidence>
<sequence>KLTEYQGGKPPDFQPNTPATPEPEEPQDCAFPFPVVISREEKELCIIKLIAQFVARYGKLFHEDLKRVGVMSPMFDFIKPTNSNFGLYNALVTSYSRVLKPSLGSPFFLDRIFDHLRLEKLEEGSETAMIDLFDFVGGVDFFAHMDDAHYPAILPPPQPFSMITHLSDLQADDSAIHECVGDAETGLGPPTIRITPKEFGVIKLTSLFVARYRMPFRRALMMRVAMNPLFEFMFFRPSSLKKRVLFTDYPSLTKRVLFTDPSFGFVEPTEIRFNIFNLLVDVYSRVLFPCKKLKKSDACTRAVVDFFLKLLHLERLEEGVAAAVIDLHAFVGGVDRFAHLDDEDYSASMPPPERLSVMMNRVTQSEPDMLLQLPLGSQLASVRKQYKCVGDIDSLRAPTLRSVTFRVPGKGITLKELGIIKLTAQFVVRYGYDFWCGLTDRVSTNSFFQFLNPFDKQFRFYCGLSLAYTGVLKSSKMLKKPDACTAALLEGFFHRLQLWKLEEGVETAMIDLHAFVCGVDCFAHMEDGDYFAIMDPPERPSIMINQLTQIHPSLGSRLTGYRAQNQGGTQDIRPDAPATHECDSDAQRDLEFHSAWEKRIVRSYHYPYVYGGGITLEELGIIKFTALFVARYGMHFCQELMKEVVMKPQFKFMEPTNQKFSLYNVVVDAYSRVVYPFDDACTETVLEDFFRRLQLEKLAVEEEAMIDLDAFVSGVDYFADLEDVDYYALMPPPELLSIIMNRMRGMRKWLPLEYRRMYPPIPYTHGQCADSWYLHCPCTHGFADPSTWLMQTAGPEEPETKRHLRMCYHS</sequence>
<name>A0A8T1ZZQ6_ARASU</name>
<dbReference type="GO" id="GO:0000381">
    <property type="term" value="P:regulation of alternative mRNA splicing, via spliceosome"/>
    <property type="evidence" value="ECO:0007669"/>
    <property type="project" value="TreeGrafter"/>
</dbReference>
<proteinExistence type="predicted"/>
<feature type="region of interest" description="Disordered" evidence="1">
    <location>
        <begin position="1"/>
        <end position="26"/>
    </location>
</feature>
<organism evidence="3 4">
    <name type="scientific">Arabidopsis suecica</name>
    <name type="common">Swedish thale-cress</name>
    <name type="synonym">Cardaminopsis suecica</name>
    <dbReference type="NCBI Taxonomy" id="45249"/>
    <lineage>
        <taxon>Eukaryota</taxon>
        <taxon>Viridiplantae</taxon>
        <taxon>Streptophyta</taxon>
        <taxon>Embryophyta</taxon>
        <taxon>Tracheophyta</taxon>
        <taxon>Spermatophyta</taxon>
        <taxon>Magnoliopsida</taxon>
        <taxon>eudicotyledons</taxon>
        <taxon>Gunneridae</taxon>
        <taxon>Pentapetalae</taxon>
        <taxon>rosids</taxon>
        <taxon>malvids</taxon>
        <taxon>Brassicales</taxon>
        <taxon>Brassicaceae</taxon>
        <taxon>Camelineae</taxon>
        <taxon>Arabidopsis</taxon>
    </lineage>
</organism>
<dbReference type="GO" id="GO:0071004">
    <property type="term" value="C:U2-type prespliceosome"/>
    <property type="evidence" value="ECO:0007669"/>
    <property type="project" value="TreeGrafter"/>
</dbReference>
<keyword evidence="4" id="KW-1185">Reference proteome</keyword>
<feature type="non-terminal residue" evidence="3">
    <location>
        <position position="1"/>
    </location>
</feature>
<dbReference type="OrthoDB" id="1083373at2759"/>
<dbReference type="GO" id="GO:0003723">
    <property type="term" value="F:RNA binding"/>
    <property type="evidence" value="ECO:0007669"/>
    <property type="project" value="InterPro"/>
</dbReference>
<dbReference type="Proteomes" id="UP000694251">
    <property type="component" value="Chromosome 10"/>
</dbReference>
<dbReference type="SMART" id="SM00648">
    <property type="entry name" value="SWAP"/>
    <property type="match status" value="4"/>
</dbReference>
<comment type="caution">
    <text evidence="3">The sequence shown here is derived from an EMBL/GenBank/DDBJ whole genome shotgun (WGS) entry which is preliminary data.</text>
</comment>
<feature type="domain" description="SURP motif" evidence="2">
    <location>
        <begin position="419"/>
        <end position="461"/>
    </location>
</feature>
<dbReference type="GO" id="GO:0045292">
    <property type="term" value="P:mRNA cis splicing, via spliceosome"/>
    <property type="evidence" value="ECO:0007669"/>
    <property type="project" value="InterPro"/>
</dbReference>
<dbReference type="PANTHER" id="PTHR15316">
    <property type="entry name" value="SPLICEOSOME ASSOCIATED PROTEIN 114/SWAP SPLICING FACTOR-RELATED"/>
    <property type="match status" value="1"/>
</dbReference>
<gene>
    <name evidence="3" type="ORF">ISN44_As10g017240</name>
</gene>
<dbReference type="EMBL" id="JAEFBJ010000010">
    <property type="protein sequence ID" value="KAG7564989.1"/>
    <property type="molecule type" value="Genomic_DNA"/>
</dbReference>
<dbReference type="Pfam" id="PF01805">
    <property type="entry name" value="Surp"/>
    <property type="match status" value="4"/>
</dbReference>
<evidence type="ECO:0000313" key="3">
    <source>
        <dbReference type="EMBL" id="KAG7564989.1"/>
    </source>
</evidence>
<accession>A0A8T1ZZQ6</accession>
<dbReference type="PROSITE" id="PS50128">
    <property type="entry name" value="SURP"/>
    <property type="match status" value="4"/>
</dbReference>
<evidence type="ECO:0000256" key="1">
    <source>
        <dbReference type="SAM" id="MobiDB-lite"/>
    </source>
</evidence>
<dbReference type="GO" id="GO:0071013">
    <property type="term" value="C:catalytic step 2 spliceosome"/>
    <property type="evidence" value="ECO:0007669"/>
    <property type="project" value="TreeGrafter"/>
</dbReference>
<dbReference type="GO" id="GO:0005686">
    <property type="term" value="C:U2 snRNP"/>
    <property type="evidence" value="ECO:0007669"/>
    <property type="project" value="TreeGrafter"/>
</dbReference>
<reference evidence="3 4" key="1">
    <citation type="submission" date="2020-12" db="EMBL/GenBank/DDBJ databases">
        <title>Concerted genomic and epigenomic changes stabilize Arabidopsis allopolyploids.</title>
        <authorList>
            <person name="Chen Z."/>
        </authorList>
    </citation>
    <scope>NUCLEOTIDE SEQUENCE [LARGE SCALE GENOMIC DNA]</scope>
    <source>
        <strain evidence="3">As9502</strain>
        <tissue evidence="3">Leaf</tissue>
    </source>
</reference>
<feature type="domain" description="SURP motif" evidence="2">
    <location>
        <begin position="621"/>
        <end position="663"/>
    </location>
</feature>